<proteinExistence type="predicted"/>
<dbReference type="RefSeq" id="WP_316392610.1">
    <property type="nucleotide sequence ID" value="NZ_CP136339.1"/>
</dbReference>
<reference evidence="1" key="1">
    <citation type="submission" date="2023-10" db="EMBL/GenBank/DDBJ databases">
        <title>Clonality and diversity in the soft rot Dickeya solani phytopathogen.</title>
        <authorList>
            <person name="Pedron J."/>
            <person name="Van Gijsegem F."/>
            <person name="Portier P."/>
            <person name="Taghouti G."/>
        </authorList>
    </citation>
    <scope>NUCLEOTIDE SEQUENCE</scope>
    <source>
        <strain evidence="1">CFBP5647</strain>
    </source>
</reference>
<evidence type="ECO:0000313" key="2">
    <source>
        <dbReference type="Proteomes" id="UP001304423"/>
    </source>
</evidence>
<evidence type="ECO:0000313" key="1">
    <source>
        <dbReference type="EMBL" id="WOA52130.1"/>
    </source>
</evidence>
<dbReference type="Proteomes" id="UP001304423">
    <property type="component" value="Chromosome"/>
</dbReference>
<protein>
    <submittedName>
        <fullName evidence="1">Uncharacterized protein</fullName>
    </submittedName>
</protein>
<dbReference type="AlphaFoldDB" id="A0AAX4EXG5"/>
<sequence length="90" mass="10232">MLDDPVSVSAVPLILMNQNQRNDFEEASGPFAGWPEVGSRMLTRVMTGQDLDDGWVNVQDDIYRYVVFQQGTLTVRSVIHNYLATEVVWE</sequence>
<name>A0AAX4EXG5_9GAMM</name>
<organism evidence="1 2">
    <name type="scientific">Dickeya solani</name>
    <dbReference type="NCBI Taxonomy" id="1089444"/>
    <lineage>
        <taxon>Bacteria</taxon>
        <taxon>Pseudomonadati</taxon>
        <taxon>Pseudomonadota</taxon>
        <taxon>Gammaproteobacteria</taxon>
        <taxon>Enterobacterales</taxon>
        <taxon>Pectobacteriaceae</taxon>
        <taxon>Dickeya</taxon>
    </lineage>
</organism>
<dbReference type="EMBL" id="CP136339">
    <property type="protein sequence ID" value="WOA52130.1"/>
    <property type="molecule type" value="Genomic_DNA"/>
</dbReference>
<accession>A0AAX4EXG5</accession>
<gene>
    <name evidence="1" type="ORF">RXA29_19990</name>
</gene>